<proteinExistence type="predicted"/>
<reference evidence="2" key="1">
    <citation type="submission" date="2022-10" db="EMBL/GenBank/DDBJ databases">
        <title>Rhodococcus sp.75.</title>
        <authorList>
            <person name="Sun M."/>
        </authorList>
    </citation>
    <scope>NUCLEOTIDE SEQUENCE</scope>
    <source>
        <strain evidence="2">75</strain>
        <plasmid evidence="2">unnamed2</plasmid>
    </source>
</reference>
<geneLocation type="plasmid" evidence="2 3">
    <name>unnamed2</name>
</geneLocation>
<evidence type="ECO:0000313" key="2">
    <source>
        <dbReference type="EMBL" id="UZJ26951.1"/>
    </source>
</evidence>
<gene>
    <name evidence="2" type="ORF">RHODO2019_18870</name>
</gene>
<dbReference type="InterPro" id="IPR003779">
    <property type="entry name" value="CMD-like"/>
</dbReference>
<dbReference type="EMBL" id="CP110617">
    <property type="protein sequence ID" value="UZJ26951.1"/>
    <property type="molecule type" value="Genomic_DNA"/>
</dbReference>
<dbReference type="Pfam" id="PF02627">
    <property type="entry name" value="CMD"/>
    <property type="match status" value="1"/>
</dbReference>
<dbReference type="SUPFAM" id="SSF69118">
    <property type="entry name" value="AhpD-like"/>
    <property type="match status" value="1"/>
</dbReference>
<dbReference type="Proteomes" id="UP001164965">
    <property type="component" value="Plasmid unnamed2"/>
</dbReference>
<evidence type="ECO:0000259" key="1">
    <source>
        <dbReference type="Pfam" id="PF02627"/>
    </source>
</evidence>
<protein>
    <submittedName>
        <fullName evidence="2">Carboxymuconolactone decarboxylase family protein</fullName>
    </submittedName>
</protein>
<dbReference type="InterPro" id="IPR029032">
    <property type="entry name" value="AhpD-like"/>
</dbReference>
<feature type="domain" description="Carboxymuconolactone decarboxylase-like" evidence="1">
    <location>
        <begin position="39"/>
        <end position="119"/>
    </location>
</feature>
<name>A0ABY6P6P5_9NOCA</name>
<evidence type="ECO:0000313" key="3">
    <source>
        <dbReference type="Proteomes" id="UP001164965"/>
    </source>
</evidence>
<keyword evidence="3" id="KW-1185">Reference proteome</keyword>
<dbReference type="RefSeq" id="WP_265385055.1">
    <property type="nucleotide sequence ID" value="NZ_CP110617.1"/>
</dbReference>
<accession>A0ABY6P6P5</accession>
<keyword evidence="2" id="KW-0614">Plasmid</keyword>
<organism evidence="2 3">
    <name type="scientific">Rhodococcus antarcticus</name>
    <dbReference type="NCBI Taxonomy" id="2987751"/>
    <lineage>
        <taxon>Bacteria</taxon>
        <taxon>Bacillati</taxon>
        <taxon>Actinomycetota</taxon>
        <taxon>Actinomycetes</taxon>
        <taxon>Mycobacteriales</taxon>
        <taxon>Nocardiaceae</taxon>
        <taxon>Rhodococcus</taxon>
    </lineage>
</organism>
<sequence>MDGTRAEAVREHYRRTFGSVPVGIEERLTVATATGRLDAVDAVEELRRVLLRENPLEPRVQQLVHFAQLVALGHAGPARLHARGAVRAGASVVDLVGVAETSLVTAGMPAYSLAVSIVAEQDRAALTGP</sequence>
<dbReference type="Gene3D" id="1.20.1290.10">
    <property type="entry name" value="AhpD-like"/>
    <property type="match status" value="1"/>
</dbReference>